<evidence type="ECO:0000256" key="9">
    <source>
        <dbReference type="RuleBase" id="RU361219"/>
    </source>
</evidence>
<comment type="catalytic activity">
    <reaction evidence="9">
        <text>(R)-mevalonate + 2 NADP(+) + CoA = (3S)-3-hydroxy-3-methylglutaryl-CoA + 2 NADPH + 2 H(+)</text>
        <dbReference type="Rhea" id="RHEA:15989"/>
        <dbReference type="ChEBI" id="CHEBI:15378"/>
        <dbReference type="ChEBI" id="CHEBI:36464"/>
        <dbReference type="ChEBI" id="CHEBI:43074"/>
        <dbReference type="ChEBI" id="CHEBI:57287"/>
        <dbReference type="ChEBI" id="CHEBI:57783"/>
        <dbReference type="ChEBI" id="CHEBI:58349"/>
        <dbReference type="EC" id="1.1.1.34"/>
    </reaction>
</comment>
<feature type="transmembrane region" description="Helical" evidence="9">
    <location>
        <begin position="443"/>
        <end position="465"/>
    </location>
</feature>
<comment type="pathway">
    <text evidence="9">Metabolic intermediate biosynthesis; (R)-mevalonate biosynthesis; (R)-mevalonate from acetyl-CoA: step 3/3.</text>
</comment>
<dbReference type="Gene3D" id="1.10.3270.10">
    <property type="entry name" value="HMGR, N-terminal domain"/>
    <property type="match status" value="1"/>
</dbReference>
<dbReference type="InterPro" id="IPR023076">
    <property type="entry name" value="HMG_CoA_Rdtase_CS"/>
</dbReference>
<evidence type="ECO:0000256" key="7">
    <source>
        <dbReference type="ARBA" id="ARBA00023002"/>
    </source>
</evidence>
<evidence type="ECO:0000256" key="4">
    <source>
        <dbReference type="ARBA" id="ARBA00022824"/>
    </source>
</evidence>
<name>A0A9W8B0T3_9FUNG</name>
<dbReference type="EC" id="1.1.1.34" evidence="9"/>
<protein>
    <recommendedName>
        <fullName evidence="9">3-hydroxy-3-methylglutaryl coenzyme A reductase</fullName>
        <shortName evidence="9">HMG-CoA reductase</shortName>
        <ecNumber evidence="9">1.1.1.34</ecNumber>
    </recommendedName>
</protein>
<dbReference type="PRINTS" id="PR00071">
    <property type="entry name" value="HMGCOARDTASE"/>
</dbReference>
<dbReference type="OrthoDB" id="310654at2759"/>
<dbReference type="PROSITE" id="PS01192">
    <property type="entry name" value="HMG_COA_REDUCTASE_3"/>
    <property type="match status" value="1"/>
</dbReference>
<feature type="region of interest" description="Disordered" evidence="10">
    <location>
        <begin position="816"/>
        <end position="835"/>
    </location>
</feature>
<dbReference type="GO" id="GO:0008299">
    <property type="term" value="P:isoprenoid biosynthetic process"/>
    <property type="evidence" value="ECO:0007669"/>
    <property type="project" value="InterPro"/>
</dbReference>
<keyword evidence="8 9" id="KW-0472">Membrane</keyword>
<gene>
    <name evidence="12" type="primary">HMG1</name>
    <name evidence="12" type="ORF">H4R34_003454</name>
</gene>
<comment type="caution">
    <text evidence="12">The sequence shown here is derived from an EMBL/GenBank/DDBJ whole genome shotgun (WGS) entry which is preliminary data.</text>
</comment>
<proteinExistence type="inferred from homology"/>
<accession>A0A9W8B0T3</accession>
<feature type="compositionally biased region" description="Polar residues" evidence="10">
    <location>
        <begin position="705"/>
        <end position="726"/>
    </location>
</feature>
<keyword evidence="13" id="KW-1185">Reference proteome</keyword>
<dbReference type="InterPro" id="IPR053958">
    <property type="entry name" value="HMGCR/SNAP/NPC1-like_SSD"/>
</dbReference>
<dbReference type="PROSITE" id="PS00066">
    <property type="entry name" value="HMG_COA_REDUCTASE_1"/>
    <property type="match status" value="1"/>
</dbReference>
<keyword evidence="3 9" id="KW-0812">Transmembrane</keyword>
<dbReference type="InterPro" id="IPR009029">
    <property type="entry name" value="HMG_CoA_Rdtase_sub-bd_dom_sf"/>
</dbReference>
<evidence type="ECO:0000256" key="5">
    <source>
        <dbReference type="ARBA" id="ARBA00022857"/>
    </source>
</evidence>
<keyword evidence="7 9" id="KW-0560">Oxidoreductase</keyword>
<dbReference type="InterPro" id="IPR004554">
    <property type="entry name" value="HMG_CoA_Rdtase_eu_arc"/>
</dbReference>
<feature type="region of interest" description="Disordered" evidence="10">
    <location>
        <begin position="364"/>
        <end position="398"/>
    </location>
</feature>
<dbReference type="Gene3D" id="3.90.770.10">
    <property type="entry name" value="3-hydroxy-3-methylglutaryl-coenzyme A Reductase, Chain A, domain 2"/>
    <property type="match status" value="1"/>
</dbReference>
<dbReference type="InterPro" id="IPR002202">
    <property type="entry name" value="HMG_CoA_Rdtase"/>
</dbReference>
<feature type="transmembrane region" description="Helical" evidence="9">
    <location>
        <begin position="419"/>
        <end position="437"/>
    </location>
</feature>
<comment type="subcellular location">
    <subcellularLocation>
        <location evidence="1 9">Endoplasmic reticulum membrane</location>
        <topology evidence="1 9">Multi-pass membrane protein</topology>
    </subcellularLocation>
</comment>
<keyword evidence="5 9" id="KW-0521">NADP</keyword>
<feature type="compositionally biased region" description="Polar residues" evidence="10">
    <location>
        <begin position="364"/>
        <end position="383"/>
    </location>
</feature>
<evidence type="ECO:0000259" key="11">
    <source>
        <dbReference type="PROSITE" id="PS50156"/>
    </source>
</evidence>
<dbReference type="Proteomes" id="UP001151582">
    <property type="component" value="Unassembled WGS sequence"/>
</dbReference>
<organism evidence="12 13">
    <name type="scientific">Dimargaris verticillata</name>
    <dbReference type="NCBI Taxonomy" id="2761393"/>
    <lineage>
        <taxon>Eukaryota</taxon>
        <taxon>Fungi</taxon>
        <taxon>Fungi incertae sedis</taxon>
        <taxon>Zoopagomycota</taxon>
        <taxon>Kickxellomycotina</taxon>
        <taxon>Dimargaritomycetes</taxon>
        <taxon>Dimargaritales</taxon>
        <taxon>Dimargaritaceae</taxon>
        <taxon>Dimargaris</taxon>
    </lineage>
</organism>
<dbReference type="PROSITE" id="PS50065">
    <property type="entry name" value="HMG_COA_REDUCTASE_4"/>
    <property type="match status" value="1"/>
</dbReference>
<dbReference type="InterPro" id="IPR000731">
    <property type="entry name" value="SSD"/>
</dbReference>
<evidence type="ECO:0000256" key="2">
    <source>
        <dbReference type="ARBA" id="ARBA00007661"/>
    </source>
</evidence>
<evidence type="ECO:0000313" key="13">
    <source>
        <dbReference type="Proteomes" id="UP001151582"/>
    </source>
</evidence>
<feature type="transmembrane region" description="Helical" evidence="9">
    <location>
        <begin position="274"/>
        <end position="293"/>
    </location>
</feature>
<dbReference type="Gene3D" id="3.30.70.420">
    <property type="entry name" value="Hydroxymethylglutaryl-CoA reductase, class I/II, NAD/NADP-binding domain"/>
    <property type="match status" value="1"/>
</dbReference>
<dbReference type="GO" id="GO:0015936">
    <property type="term" value="P:coenzyme A metabolic process"/>
    <property type="evidence" value="ECO:0007669"/>
    <property type="project" value="InterPro"/>
</dbReference>
<feature type="transmembrane region" description="Helical" evidence="9">
    <location>
        <begin position="20"/>
        <end position="38"/>
    </location>
</feature>
<dbReference type="GO" id="GO:0005778">
    <property type="term" value="C:peroxisomal membrane"/>
    <property type="evidence" value="ECO:0007669"/>
    <property type="project" value="TreeGrafter"/>
</dbReference>
<dbReference type="SUPFAM" id="SSF55035">
    <property type="entry name" value="NAD-binding domain of HMG-CoA reductase"/>
    <property type="match status" value="1"/>
</dbReference>
<dbReference type="SUPFAM" id="SSF56542">
    <property type="entry name" value="Substrate-binding domain of HMG-CoA reductase"/>
    <property type="match status" value="1"/>
</dbReference>
<dbReference type="Pfam" id="PF00368">
    <property type="entry name" value="HMG-CoA_red"/>
    <property type="match status" value="1"/>
</dbReference>
<evidence type="ECO:0000256" key="1">
    <source>
        <dbReference type="ARBA" id="ARBA00004477"/>
    </source>
</evidence>
<evidence type="ECO:0000256" key="3">
    <source>
        <dbReference type="ARBA" id="ARBA00022692"/>
    </source>
</evidence>
<evidence type="ECO:0000256" key="10">
    <source>
        <dbReference type="SAM" id="MobiDB-lite"/>
    </source>
</evidence>
<dbReference type="FunFam" id="1.10.3270.10:FF:000001">
    <property type="entry name" value="3-hydroxy-3-methylglutaryl coenzyme A reductase"/>
    <property type="match status" value="1"/>
</dbReference>
<evidence type="ECO:0000313" key="12">
    <source>
        <dbReference type="EMBL" id="KAJ1977760.1"/>
    </source>
</evidence>
<feature type="transmembrane region" description="Helical" evidence="9">
    <location>
        <begin position="302"/>
        <end position="322"/>
    </location>
</feature>
<dbReference type="InterPro" id="IPR009023">
    <property type="entry name" value="HMG_CoA_Rdtase_NAD(P)-bd_sf"/>
</dbReference>
<feature type="domain" description="SSD" evidence="11">
    <location>
        <begin position="273"/>
        <end position="465"/>
    </location>
</feature>
<evidence type="ECO:0000256" key="6">
    <source>
        <dbReference type="ARBA" id="ARBA00022989"/>
    </source>
</evidence>
<feature type="region of interest" description="Disordered" evidence="10">
    <location>
        <begin position="704"/>
        <end position="730"/>
    </location>
</feature>
<dbReference type="GO" id="GO:0004420">
    <property type="term" value="F:hydroxymethylglutaryl-CoA reductase (NADPH) activity"/>
    <property type="evidence" value="ECO:0007669"/>
    <property type="project" value="UniProtKB-EC"/>
</dbReference>
<dbReference type="InterPro" id="IPR023282">
    <property type="entry name" value="HMG_CoA_Rdtase_N"/>
</dbReference>
<comment type="similarity">
    <text evidence="2 9">Belongs to the HMG-CoA reductase family.</text>
</comment>
<reference evidence="12" key="1">
    <citation type="submission" date="2022-07" db="EMBL/GenBank/DDBJ databases">
        <title>Phylogenomic reconstructions and comparative analyses of Kickxellomycotina fungi.</title>
        <authorList>
            <person name="Reynolds N.K."/>
            <person name="Stajich J.E."/>
            <person name="Barry K."/>
            <person name="Grigoriev I.V."/>
            <person name="Crous P."/>
            <person name="Smith M.E."/>
        </authorList>
    </citation>
    <scope>NUCLEOTIDE SEQUENCE</scope>
    <source>
        <strain evidence="12">RSA 567</strain>
    </source>
</reference>
<dbReference type="Pfam" id="PF12349">
    <property type="entry name" value="Sterol-sensing"/>
    <property type="match status" value="1"/>
</dbReference>
<dbReference type="FunFam" id="3.90.770.10:FF:000001">
    <property type="entry name" value="3-hydroxy-3-methylglutaryl coenzyme A reductase"/>
    <property type="match status" value="1"/>
</dbReference>
<sequence length="1281" mass="135901">MASVFEATLYVAKRAARHPIEVISLWLVVAACAYYSLWNSVKNAEIFSVPASESLQPVAFAYHPKLGLAAVTDNTAVTAHLYSAVWSVPSSESAGSGVLGPQTLAKLADAEHHLTTQLAITHDGYRYTYVDLCVKDTDGHCITASPLDVGSYNAHQWEQHDPETLASLIAQTRQAPRPLISGLQLDIQGHAQFASSLAVGFLLNGSTPQAATLATAWADAAFAHLQTLFNPVPAANWGLAWLSSNNTLAWFVHVLINVYHKLSDLIAHANQLEVAFVLLGYLLMHVVFINLFLNMRRLGSRITLALSVILSSSCAFILALYTTHMLGLSVDAVLLSEALPFLLTMIGFEKPYRLTQAVLGSTETPLSRDSSTTDLRSLPSSPATPGFRSGAQSSSPPRKVQRQIALGIESAWAPLLRGYLFEMSLLTAGAFSGIAGLREFSILATFILGFDCILLFSLYTAILTLKLELIRIREVRSQSTETGEQPSHALSHLSVAPVANKLTRTISEMELAHRHSPANYKSITLQALSDTTVGGASQADNSTTTRVKLIVILGFLAVHFFDVGNTFRPSAGNTTLGTATASTSPVVNSAVPEALSPVLTDIFANMQSRLAVFSPLTVVFHPMLEYYSQPPQPSSAFADAAAQTAATRGTSGMAYEAPIAPPTTPLAWVGVNGWALALALSVAINVWLLVRSLGRKQRAAIGATLSHSTSPTELSQAASPTQQTGDSSPSLFGLSSPLAADSFLTPLVSKLQHILAPTMTSATLDSSCTTPTINATSLSPTPFSFPTSRHDSMDPKPELLATHCAQSDLELCADRQSALSSATPTPTPSPPSMPDSVLVAQGEARTVDDCLQLLKTSPDTASTLLDEEIANLVSQGKVAAYALEKLLGDFVRAVRIRRMTISRASLTKSLEDSLLPYEHYDYTKVMGQCCENVIGYTPIPLGVAGPIRIDGDLLHIPMATTEGCLIASTSRGCKAITAGSGATTVVVRDGMTRGPVVQFPDIVQANQCQQWLESDAGFEVVKAAFDSTSRFARLQRLKVAMAGRLVFIRFATVTGDAMGMNMISKGTERSLTVIGEQFPAMQIISISGNYCMDKKPAAINWIEGRGKSVVAETVVPGAVVEKVLKTTVAALVELNISKNLVGSAMAGSVGGFNAHAANILTAIYLATGQDPAQNVESSNCMTLMSAVNDGQDLHLSVTMPCIEVGTIGGGTQLPPQAACLDMLGVRGPHPTSPGANAQRLARVIAAAVMAGELSLCSALAAGHLVKSHMQHNRAPPTSTSK</sequence>
<dbReference type="GO" id="GO:0005789">
    <property type="term" value="C:endoplasmic reticulum membrane"/>
    <property type="evidence" value="ECO:0007669"/>
    <property type="project" value="UniProtKB-SubCell"/>
</dbReference>
<dbReference type="PROSITE" id="PS50156">
    <property type="entry name" value="SSD"/>
    <property type="match status" value="1"/>
</dbReference>
<dbReference type="GO" id="GO:0006696">
    <property type="term" value="P:ergosterol biosynthetic process"/>
    <property type="evidence" value="ECO:0007669"/>
    <property type="project" value="TreeGrafter"/>
</dbReference>
<dbReference type="PANTHER" id="PTHR10572:SF24">
    <property type="entry name" value="3-HYDROXY-3-METHYLGLUTARYL-COENZYME A REDUCTASE"/>
    <property type="match status" value="1"/>
</dbReference>
<dbReference type="FunFam" id="3.30.70.420:FF:000001">
    <property type="entry name" value="3-hydroxy-3-methylglutaryl coenzyme A reductase"/>
    <property type="match status" value="1"/>
</dbReference>
<dbReference type="PANTHER" id="PTHR10572">
    <property type="entry name" value="3-HYDROXY-3-METHYLGLUTARYL-COENZYME A REDUCTASE"/>
    <property type="match status" value="1"/>
</dbReference>
<dbReference type="NCBIfam" id="TIGR00533">
    <property type="entry name" value="HMG_CoA_R_NADP"/>
    <property type="match status" value="1"/>
</dbReference>
<evidence type="ECO:0000256" key="8">
    <source>
        <dbReference type="ARBA" id="ARBA00023136"/>
    </source>
</evidence>
<dbReference type="PROSITE" id="PS00318">
    <property type="entry name" value="HMG_COA_REDUCTASE_2"/>
    <property type="match status" value="1"/>
</dbReference>
<dbReference type="InterPro" id="IPR023074">
    <property type="entry name" value="HMG_CoA_Rdtase_cat_sf"/>
</dbReference>
<dbReference type="CDD" id="cd00643">
    <property type="entry name" value="HMG-CoA_reductase_classI"/>
    <property type="match status" value="1"/>
</dbReference>
<keyword evidence="6 9" id="KW-1133">Transmembrane helix</keyword>
<keyword evidence="4 9" id="KW-0256">Endoplasmic reticulum</keyword>
<dbReference type="EMBL" id="JANBQB010000322">
    <property type="protein sequence ID" value="KAJ1977760.1"/>
    <property type="molecule type" value="Genomic_DNA"/>
</dbReference>